<name>A0A9X0CMD9_9CNID</name>
<sequence>MAANNNRYLDIYYDMTGLNYEDVVALLTTIVNEELYLKKEVYILLLFEIARRQVPHSDESTDKKKRFDALSIESAIMNIVKLLKAKKCTFKDVFLKEGKYHCFSHEPKDSEKAIKKIVDAVIILEEKCQGQGVY</sequence>
<keyword evidence="2" id="KW-1185">Reference proteome</keyword>
<comment type="caution">
    <text evidence="1">The sequence shown here is derived from an EMBL/GenBank/DDBJ whole genome shotgun (WGS) entry which is preliminary data.</text>
</comment>
<dbReference type="AlphaFoldDB" id="A0A9X0CMD9"/>
<gene>
    <name evidence="1" type="ORF">OS493_002673</name>
</gene>
<accession>A0A9X0CMD9</accession>
<dbReference type="EMBL" id="MU827302">
    <property type="protein sequence ID" value="KAJ7365937.1"/>
    <property type="molecule type" value="Genomic_DNA"/>
</dbReference>
<evidence type="ECO:0000313" key="2">
    <source>
        <dbReference type="Proteomes" id="UP001163046"/>
    </source>
</evidence>
<reference evidence="1" key="1">
    <citation type="submission" date="2023-01" db="EMBL/GenBank/DDBJ databases">
        <title>Genome assembly of the deep-sea coral Lophelia pertusa.</title>
        <authorList>
            <person name="Herrera S."/>
            <person name="Cordes E."/>
        </authorList>
    </citation>
    <scope>NUCLEOTIDE SEQUENCE</scope>
    <source>
        <strain evidence="1">USNM1676648</strain>
        <tissue evidence="1">Polyp</tissue>
    </source>
</reference>
<dbReference type="OrthoDB" id="5982662at2759"/>
<protein>
    <submittedName>
        <fullName evidence="1">Uncharacterized protein</fullName>
    </submittedName>
</protein>
<proteinExistence type="predicted"/>
<evidence type="ECO:0000313" key="1">
    <source>
        <dbReference type="EMBL" id="KAJ7365937.1"/>
    </source>
</evidence>
<dbReference type="Proteomes" id="UP001163046">
    <property type="component" value="Unassembled WGS sequence"/>
</dbReference>
<organism evidence="1 2">
    <name type="scientific">Desmophyllum pertusum</name>
    <dbReference type="NCBI Taxonomy" id="174260"/>
    <lineage>
        <taxon>Eukaryota</taxon>
        <taxon>Metazoa</taxon>
        <taxon>Cnidaria</taxon>
        <taxon>Anthozoa</taxon>
        <taxon>Hexacorallia</taxon>
        <taxon>Scleractinia</taxon>
        <taxon>Caryophylliina</taxon>
        <taxon>Caryophylliidae</taxon>
        <taxon>Desmophyllum</taxon>
    </lineage>
</organism>